<dbReference type="InterPro" id="IPR036779">
    <property type="entry name" value="LysM_dom_sf"/>
</dbReference>
<dbReference type="Pfam" id="PF01476">
    <property type="entry name" value="LysM"/>
    <property type="match status" value="1"/>
</dbReference>
<name>A0A2H1EAG1_9FLAO</name>
<feature type="compositionally biased region" description="Basic residues" evidence="1">
    <location>
        <begin position="505"/>
        <end position="514"/>
    </location>
</feature>
<evidence type="ECO:0000313" key="3">
    <source>
        <dbReference type="EMBL" id="SFZ83287.1"/>
    </source>
</evidence>
<evidence type="ECO:0000259" key="2">
    <source>
        <dbReference type="PROSITE" id="PS51782"/>
    </source>
</evidence>
<sequence length="562" mass="64507">MSRLTVFPENRLNIKHNRVLDAYFAERISKPEYETVKETYTVKAGDHLSKIAKKKKTTVAKLKKDNNLTSNAIKVGDALIVENQKEKGTKVNFKRLNSAHLGDEVYVLVKTDNLHNYTVAINVKQGKTETPELHGNNSSLLLQHDEGESTLAKAKIGAYAHDNSITNKDDFIDWAIFKITLGSKDNKKEQEALEKLPNKKAFLFLLVDAHSPNNIKVAYNGTNPDKNGELDQRSTPNYWLDMDGNWFELKKGCDCGESLNLKFECVKYTGSSIIQYGPVYFGSISTKTYSGWKKLIENKKVTTEEREIIVAVTKNEGKLDSVQSYDSEIFSVGAIQKTVNIEGKGEFPKQVSRFKKEYPKKFEEYFEDCGWILESDTKMYFKDLNKKLDGSKLKKEIRKGFDSTTYAKKIDCKLLEPIVKVSKDVDFQSLQVVDIQKRLSRVIRLTPKKYNYKIQEFLKSKLGKAVVLDHHINRPAYVKTDLGKALDNFFIKKDKEVEEFNKKEKDKKKHKSKVSRNPNDWENNHSTYEKSILDDYGKNRRMSKSNGKSVAPSRYKHLKAEL</sequence>
<gene>
    <name evidence="3" type="ORF">MARIT_1988</name>
</gene>
<dbReference type="RefSeq" id="WP_157926237.1">
    <property type="nucleotide sequence ID" value="NZ_CP138495.1"/>
</dbReference>
<dbReference type="AlphaFoldDB" id="A0A2H1EAG1"/>
<reference evidence="3 4" key="1">
    <citation type="submission" date="2016-11" db="EMBL/GenBank/DDBJ databases">
        <authorList>
            <person name="Jaros S."/>
            <person name="Januszkiewicz K."/>
            <person name="Wedrychowicz H."/>
        </authorList>
    </citation>
    <scope>NUCLEOTIDE SEQUENCE [LARGE SCALE GENOMIC DNA]</scope>
    <source>
        <strain evidence="3">NCIMB 2154T</strain>
    </source>
</reference>
<dbReference type="KEGG" id="tmar:MARIT_1988"/>
<feature type="compositionally biased region" description="Basic and acidic residues" evidence="1">
    <location>
        <begin position="527"/>
        <end position="538"/>
    </location>
</feature>
<evidence type="ECO:0000313" key="4">
    <source>
        <dbReference type="Proteomes" id="UP000231564"/>
    </source>
</evidence>
<dbReference type="EMBL" id="LT634361">
    <property type="protein sequence ID" value="SFZ83287.1"/>
    <property type="molecule type" value="Genomic_DNA"/>
</dbReference>
<dbReference type="InterPro" id="IPR018392">
    <property type="entry name" value="LysM"/>
</dbReference>
<keyword evidence="4" id="KW-1185">Reference proteome</keyword>
<dbReference type="Proteomes" id="UP000231564">
    <property type="component" value="Chromosome MARIT"/>
</dbReference>
<accession>A0A2H1EAG1</accession>
<feature type="domain" description="LysM" evidence="2">
    <location>
        <begin position="38"/>
        <end position="81"/>
    </location>
</feature>
<proteinExistence type="predicted"/>
<dbReference type="SUPFAM" id="SSF54106">
    <property type="entry name" value="LysM domain"/>
    <property type="match status" value="1"/>
</dbReference>
<organism evidence="3 4">
    <name type="scientific">Tenacibaculum maritimum NCIMB 2154</name>
    <dbReference type="NCBI Taxonomy" id="1349785"/>
    <lineage>
        <taxon>Bacteria</taxon>
        <taxon>Pseudomonadati</taxon>
        <taxon>Bacteroidota</taxon>
        <taxon>Flavobacteriia</taxon>
        <taxon>Flavobacteriales</taxon>
        <taxon>Flavobacteriaceae</taxon>
        <taxon>Tenacibaculum</taxon>
    </lineage>
</organism>
<feature type="compositionally biased region" description="Polar residues" evidence="1">
    <location>
        <begin position="515"/>
        <end position="526"/>
    </location>
</feature>
<dbReference type="Gene3D" id="3.10.350.10">
    <property type="entry name" value="LysM domain"/>
    <property type="match status" value="1"/>
</dbReference>
<protein>
    <recommendedName>
        <fullName evidence="2">LysM domain-containing protein</fullName>
    </recommendedName>
</protein>
<dbReference type="OrthoDB" id="1271862at2"/>
<dbReference type="GeneID" id="47724651"/>
<dbReference type="PROSITE" id="PS51782">
    <property type="entry name" value="LYSM"/>
    <property type="match status" value="1"/>
</dbReference>
<dbReference type="SMART" id="SM00257">
    <property type="entry name" value="LysM"/>
    <property type="match status" value="1"/>
</dbReference>
<feature type="region of interest" description="Disordered" evidence="1">
    <location>
        <begin position="501"/>
        <end position="562"/>
    </location>
</feature>
<evidence type="ECO:0000256" key="1">
    <source>
        <dbReference type="SAM" id="MobiDB-lite"/>
    </source>
</evidence>